<feature type="transmembrane region" description="Helical" evidence="1">
    <location>
        <begin position="349"/>
        <end position="370"/>
    </location>
</feature>
<evidence type="ECO:0000313" key="2">
    <source>
        <dbReference type="EMBL" id="OGY59769.1"/>
    </source>
</evidence>
<dbReference type="Proteomes" id="UP000178744">
    <property type="component" value="Unassembled WGS sequence"/>
</dbReference>
<evidence type="ECO:0008006" key="4">
    <source>
        <dbReference type="Google" id="ProtNLM"/>
    </source>
</evidence>
<sequence>MKIEFAGLFHKLSKLVMPPTGIGGLQITNSSIRFMEFTRDRKTHGLAVKSASLRLPPGIVESGRIKDQPNFVMALRNLRAQVVPKGGKMVNVVLTIPAGDVYVEAFNLPALEDKNISEAANLNMQVISPNPIERSYYSWMVVGDASAGYSQLEVLGAFASKEVVDEFTAALEEAGFGIAAIEFSSLSLKRVLTAAAIVKKEFPYLLVKITQEGLIFIIIRNNNLYFNYFHSWDKVVEESGVVTLEQINSIVATESQRVMNFYSSHYGGQIKNILLITSVFADEIMAFLEVRYPGFEKTLLRSDKENLHGVRGAALRGAMTYAEEDEINLMGPDVVNAFWRDKINRFVGFWRNIVLTAAVFVLAVFGLADFSIRAQAEIIRIANMTNLREPATTELVEVQKTAKNFNVLVAALLKVRASAKDASPLIQTINAAAGANISVVRLSLRSADLSGTIDGLASSQDAIISFKNRLIAVSGIADADLPLSSIINQPSGKWSFVISFKIKP</sequence>
<name>A0A1G1Z5Q0_9BACT</name>
<proteinExistence type="predicted"/>
<gene>
    <name evidence="2" type="ORF">A3B23_03615</name>
</gene>
<dbReference type="Gene3D" id="3.30.420.40">
    <property type="match status" value="2"/>
</dbReference>
<dbReference type="EMBL" id="MHIY01000016">
    <property type="protein sequence ID" value="OGY59769.1"/>
    <property type="molecule type" value="Genomic_DNA"/>
</dbReference>
<reference evidence="2 3" key="1">
    <citation type="journal article" date="2016" name="Nat. Commun.">
        <title>Thousands of microbial genomes shed light on interconnected biogeochemical processes in an aquifer system.</title>
        <authorList>
            <person name="Anantharaman K."/>
            <person name="Brown C.T."/>
            <person name="Hug L.A."/>
            <person name="Sharon I."/>
            <person name="Castelle C.J."/>
            <person name="Probst A.J."/>
            <person name="Thomas B.C."/>
            <person name="Singh A."/>
            <person name="Wilkins M.J."/>
            <person name="Karaoz U."/>
            <person name="Brodie E.L."/>
            <person name="Williams K.H."/>
            <person name="Hubbard S.S."/>
            <person name="Banfield J.F."/>
        </authorList>
    </citation>
    <scope>NUCLEOTIDE SEQUENCE [LARGE SCALE GENOMIC DNA]</scope>
</reference>
<dbReference type="STRING" id="1797690.A3B23_03615"/>
<keyword evidence="1" id="KW-1133">Transmembrane helix</keyword>
<evidence type="ECO:0000256" key="1">
    <source>
        <dbReference type="SAM" id="Phobius"/>
    </source>
</evidence>
<keyword evidence="1" id="KW-0472">Membrane</keyword>
<keyword evidence="1" id="KW-0812">Transmembrane</keyword>
<dbReference type="AlphaFoldDB" id="A0A1G1Z5Q0"/>
<accession>A0A1G1Z5Q0</accession>
<evidence type="ECO:0000313" key="3">
    <source>
        <dbReference type="Proteomes" id="UP000178744"/>
    </source>
</evidence>
<comment type="caution">
    <text evidence="2">The sequence shown here is derived from an EMBL/GenBank/DDBJ whole genome shotgun (WGS) entry which is preliminary data.</text>
</comment>
<dbReference type="Gene3D" id="3.30.1490.300">
    <property type="match status" value="1"/>
</dbReference>
<dbReference type="InterPro" id="IPR005883">
    <property type="entry name" value="PilM"/>
</dbReference>
<protein>
    <recommendedName>
        <fullName evidence="4">SHS2 domain-containing protein</fullName>
    </recommendedName>
</protein>
<dbReference type="Pfam" id="PF11104">
    <property type="entry name" value="PilM_2"/>
    <property type="match status" value="1"/>
</dbReference>
<organism evidence="2 3">
    <name type="scientific">Candidatus Colwellbacteria bacterium RIFCSPLOWO2_01_FULL_48_10</name>
    <dbReference type="NCBI Taxonomy" id="1797690"/>
    <lineage>
        <taxon>Bacteria</taxon>
        <taxon>Candidatus Colwelliibacteriota</taxon>
    </lineage>
</organism>